<dbReference type="PANTHER" id="PTHR30290:SF9">
    <property type="entry name" value="OLIGOPEPTIDE-BINDING PROTEIN APPA"/>
    <property type="match status" value="1"/>
</dbReference>
<dbReference type="SUPFAM" id="SSF53850">
    <property type="entry name" value="Periplasmic binding protein-like II"/>
    <property type="match status" value="1"/>
</dbReference>
<reference evidence="5 6" key="1">
    <citation type="journal article" date="2020" name="Biotechnol. Biofuels">
        <title>New insights from the biogas microbiome by comprehensive genome-resolved metagenomics of nearly 1600 species originating from multiple anaerobic digesters.</title>
        <authorList>
            <person name="Campanaro S."/>
            <person name="Treu L."/>
            <person name="Rodriguez-R L.M."/>
            <person name="Kovalovszki A."/>
            <person name="Ziels R.M."/>
            <person name="Maus I."/>
            <person name="Zhu X."/>
            <person name="Kougias P.G."/>
            <person name="Basile A."/>
            <person name="Luo G."/>
            <person name="Schluter A."/>
            <person name="Konstantinidis K.T."/>
            <person name="Angelidaki I."/>
        </authorList>
    </citation>
    <scope>NUCLEOTIDE SEQUENCE [LARGE SCALE GENOMIC DNA]</scope>
    <source>
        <strain evidence="5">AS07pgkLD_105</strain>
    </source>
</reference>
<dbReference type="PANTHER" id="PTHR30290">
    <property type="entry name" value="PERIPLASMIC BINDING COMPONENT OF ABC TRANSPORTER"/>
    <property type="match status" value="1"/>
</dbReference>
<proteinExistence type="inferred from homology"/>
<keyword evidence="2" id="KW-0813">Transport</keyword>
<dbReference type="Gene3D" id="3.40.190.10">
    <property type="entry name" value="Periplasmic binding protein-like II"/>
    <property type="match status" value="1"/>
</dbReference>
<sequence length="590" mass="64945">MLNKMIVSFFLAALLGGCGNENILSETDGNVSDSSVVIQEFDTVMNNDDPAITGGMLKYALVAESSFQGIFNPVFSEDSYDEELMGFSHESIFSYDEDFQLTQAGMATFVVNENLKTVSITLQDNLKWSDGAALTVDDILYAYEVIGHPDYPGSLYGEAFANVLGMTEYHEGTADAISGIEVLDDTHLTIAFKELNPSIFQAGGALWSQPLPRHQIESIPVSKMAGSAQLREQPVGTGPFRVKEIVPGESVLFEANEYYWKGKPKLNHILVEVVGSATIVSEMEAGNYDVAIMPTSSYETYKDFDNITLLGREELATTYIGFKLGSRDVEAGDNSLNLSSKMADAALRQAMAYALDNEFVAAVLFDGLRQPANGMIPSVFEGVSADEAVGFSYDPEKAASLLDEAGYLDNDGDGFRETPEGEQLEINFAADSGGDAAETVVAYYIQQWQEIGLNVSLATGRLIEYQKFHDMLASDDSSIDAYQATWDIGMDPNPTEMFSGTSALNYTRWSSEKNDSLVDQLNVAGALDKNARMRIYRQWQALLFEEAPVIPTFWQTQIFAVNNRVKNFNIRYGATRGWETIELTSEEPVR</sequence>
<dbReference type="CDD" id="cd08510">
    <property type="entry name" value="PBP2_Lactococcal_OppA_like"/>
    <property type="match status" value="1"/>
</dbReference>
<accession>A0A847D4I3</accession>
<comment type="caution">
    <text evidence="5">The sequence shown here is derived from an EMBL/GenBank/DDBJ whole genome shotgun (WGS) entry which is preliminary data.</text>
</comment>
<dbReference type="InterPro" id="IPR030678">
    <property type="entry name" value="Peptide/Ni-bd"/>
</dbReference>
<dbReference type="GO" id="GO:0015833">
    <property type="term" value="P:peptide transport"/>
    <property type="evidence" value="ECO:0007669"/>
    <property type="project" value="TreeGrafter"/>
</dbReference>
<dbReference type="InterPro" id="IPR000914">
    <property type="entry name" value="SBP_5_dom"/>
</dbReference>
<gene>
    <name evidence="5" type="ORF">GX662_07135</name>
</gene>
<dbReference type="GO" id="GO:0042597">
    <property type="term" value="C:periplasmic space"/>
    <property type="evidence" value="ECO:0007669"/>
    <property type="project" value="UniProtKB-ARBA"/>
</dbReference>
<comment type="similarity">
    <text evidence="1">Belongs to the bacterial solute-binding protein 5 family.</text>
</comment>
<dbReference type="Gene3D" id="3.10.105.10">
    <property type="entry name" value="Dipeptide-binding Protein, Domain 3"/>
    <property type="match status" value="1"/>
</dbReference>
<dbReference type="InterPro" id="IPR039424">
    <property type="entry name" value="SBP_5"/>
</dbReference>
<dbReference type="Pfam" id="PF00496">
    <property type="entry name" value="SBP_bac_5"/>
    <property type="match status" value="1"/>
</dbReference>
<feature type="domain" description="Solute-binding protein family 5" evidence="4">
    <location>
        <begin position="110"/>
        <end position="492"/>
    </location>
</feature>
<evidence type="ECO:0000256" key="2">
    <source>
        <dbReference type="ARBA" id="ARBA00022448"/>
    </source>
</evidence>
<evidence type="ECO:0000313" key="5">
    <source>
        <dbReference type="EMBL" id="NLD32022.1"/>
    </source>
</evidence>
<dbReference type="EMBL" id="JAAZCD010000162">
    <property type="protein sequence ID" value="NLD32022.1"/>
    <property type="molecule type" value="Genomic_DNA"/>
</dbReference>
<name>A0A847D4I3_9LACT</name>
<evidence type="ECO:0000259" key="4">
    <source>
        <dbReference type="Pfam" id="PF00496"/>
    </source>
</evidence>
<dbReference type="GO" id="GO:1904680">
    <property type="term" value="F:peptide transmembrane transporter activity"/>
    <property type="evidence" value="ECO:0007669"/>
    <property type="project" value="TreeGrafter"/>
</dbReference>
<dbReference type="PROSITE" id="PS51257">
    <property type="entry name" value="PROKAR_LIPOPROTEIN"/>
    <property type="match status" value="1"/>
</dbReference>
<dbReference type="GO" id="GO:0043190">
    <property type="term" value="C:ATP-binding cassette (ABC) transporter complex"/>
    <property type="evidence" value="ECO:0007669"/>
    <property type="project" value="InterPro"/>
</dbReference>
<dbReference type="PIRSF" id="PIRSF002741">
    <property type="entry name" value="MppA"/>
    <property type="match status" value="1"/>
</dbReference>
<keyword evidence="3" id="KW-0732">Signal</keyword>
<organism evidence="5 6">
    <name type="scientific">Trichococcus flocculiformis</name>
    <dbReference type="NCBI Taxonomy" id="82803"/>
    <lineage>
        <taxon>Bacteria</taxon>
        <taxon>Bacillati</taxon>
        <taxon>Bacillota</taxon>
        <taxon>Bacilli</taxon>
        <taxon>Lactobacillales</taxon>
        <taxon>Carnobacteriaceae</taxon>
        <taxon>Trichococcus</taxon>
    </lineage>
</organism>
<protein>
    <submittedName>
        <fullName evidence="5">Oligopeptide ABC transporter substrate-binding protein</fullName>
    </submittedName>
</protein>
<dbReference type="AlphaFoldDB" id="A0A847D4I3"/>
<evidence type="ECO:0000256" key="1">
    <source>
        <dbReference type="ARBA" id="ARBA00005695"/>
    </source>
</evidence>
<evidence type="ECO:0000313" key="6">
    <source>
        <dbReference type="Proteomes" id="UP000589373"/>
    </source>
</evidence>
<dbReference type="Proteomes" id="UP000589373">
    <property type="component" value="Unassembled WGS sequence"/>
</dbReference>
<evidence type="ECO:0000256" key="3">
    <source>
        <dbReference type="ARBA" id="ARBA00022729"/>
    </source>
</evidence>
<dbReference type="RefSeq" id="WP_276646085.1">
    <property type="nucleotide sequence ID" value="NZ_JAAZCD010000162.1"/>
</dbReference>